<dbReference type="Proteomes" id="UP001357485">
    <property type="component" value="Unassembled WGS sequence"/>
</dbReference>
<feature type="compositionally biased region" description="Basic and acidic residues" evidence="1">
    <location>
        <begin position="105"/>
        <end position="125"/>
    </location>
</feature>
<protein>
    <submittedName>
        <fullName evidence="2">Uncharacterized protein</fullName>
    </submittedName>
</protein>
<evidence type="ECO:0000256" key="1">
    <source>
        <dbReference type="SAM" id="MobiDB-lite"/>
    </source>
</evidence>
<feature type="non-terminal residue" evidence="2">
    <location>
        <position position="1"/>
    </location>
</feature>
<accession>A0ABR0KSD1</accession>
<organism evidence="2 3">
    <name type="scientific">Cryomyces antarcticus</name>
    <dbReference type="NCBI Taxonomy" id="329879"/>
    <lineage>
        <taxon>Eukaryota</taxon>
        <taxon>Fungi</taxon>
        <taxon>Dikarya</taxon>
        <taxon>Ascomycota</taxon>
        <taxon>Pezizomycotina</taxon>
        <taxon>Dothideomycetes</taxon>
        <taxon>Dothideomycetes incertae sedis</taxon>
        <taxon>Cryomyces</taxon>
    </lineage>
</organism>
<gene>
    <name evidence="2" type="ORF">LTR16_003993</name>
</gene>
<evidence type="ECO:0000313" key="3">
    <source>
        <dbReference type="Proteomes" id="UP001357485"/>
    </source>
</evidence>
<comment type="caution">
    <text evidence="2">The sequence shown here is derived from an EMBL/GenBank/DDBJ whole genome shotgun (WGS) entry which is preliminary data.</text>
</comment>
<proteinExistence type="predicted"/>
<sequence>RRDYSGETYGAPPAAAPRHVQTIGHRVPALLRGLRRLRQQTRRHQPLRRHELCRQGRACRPDRRLLLLLLLLLLPQQPHKLRQPIRSKHRSRHNGPAARPLPDPLLRRLCRDPRGAERAPEADHSRPRRQVSGRRHGSWRGGRDCQDGHAAPRARAGADRGRAAAERGAEGV</sequence>
<feature type="compositionally biased region" description="Basic residues" evidence="1">
    <location>
        <begin position="81"/>
        <end position="93"/>
    </location>
</feature>
<dbReference type="EMBL" id="JAVRRA010025098">
    <property type="protein sequence ID" value="KAK5122686.1"/>
    <property type="molecule type" value="Genomic_DNA"/>
</dbReference>
<feature type="region of interest" description="Disordered" evidence="1">
    <location>
        <begin position="81"/>
        <end position="172"/>
    </location>
</feature>
<feature type="compositionally biased region" description="Basic residues" evidence="1">
    <location>
        <begin position="126"/>
        <end position="138"/>
    </location>
</feature>
<reference evidence="2 3" key="1">
    <citation type="submission" date="2023-08" db="EMBL/GenBank/DDBJ databases">
        <title>Black Yeasts Isolated from many extreme environments.</title>
        <authorList>
            <person name="Coleine C."/>
            <person name="Stajich J.E."/>
            <person name="Selbmann L."/>
        </authorList>
    </citation>
    <scope>NUCLEOTIDE SEQUENCE [LARGE SCALE GENOMIC DNA]</scope>
    <source>
        <strain evidence="2 3">CCFEE 536</strain>
    </source>
</reference>
<feature type="compositionally biased region" description="Basic and acidic residues" evidence="1">
    <location>
        <begin position="156"/>
        <end position="172"/>
    </location>
</feature>
<keyword evidence="3" id="KW-1185">Reference proteome</keyword>
<evidence type="ECO:0000313" key="2">
    <source>
        <dbReference type="EMBL" id="KAK5122686.1"/>
    </source>
</evidence>
<name>A0ABR0KSD1_9PEZI</name>
<feature type="non-terminal residue" evidence="2">
    <location>
        <position position="172"/>
    </location>
</feature>